<sequence>MKQEFKVIHVELREPYNGKKHYYFGSKAAIYDTLPEKLVGIAKESLWNVDLSDGEYSNKYCIIRMGKLKRKQQSRKGA</sequence>
<gene>
    <name evidence="1" type="ORF">H7U35_04280</name>
</gene>
<accession>A0ABS2DYJ4</accession>
<dbReference type="EMBL" id="JACLYZ010000006">
    <property type="protein sequence ID" value="MBM6734447.1"/>
    <property type="molecule type" value="Genomic_DNA"/>
</dbReference>
<proteinExistence type="predicted"/>
<keyword evidence="2" id="KW-1185">Reference proteome</keyword>
<comment type="caution">
    <text evidence="1">The sequence shown here is derived from an EMBL/GenBank/DDBJ whole genome shotgun (WGS) entry which is preliminary data.</text>
</comment>
<evidence type="ECO:0008006" key="3">
    <source>
        <dbReference type="Google" id="ProtNLM"/>
    </source>
</evidence>
<dbReference type="Proteomes" id="UP000766986">
    <property type="component" value="Unassembled WGS sequence"/>
</dbReference>
<name>A0ABS2DYJ4_9BACT</name>
<organism evidence="1 2">
    <name type="scientific">Mediterranea massiliensis</name>
    <dbReference type="NCBI Taxonomy" id="1841865"/>
    <lineage>
        <taxon>Bacteria</taxon>
        <taxon>Pseudomonadati</taxon>
        <taxon>Bacteroidota</taxon>
        <taxon>Bacteroidia</taxon>
        <taxon>Bacteroidales</taxon>
        <taxon>Bacteroidaceae</taxon>
        <taxon>Mediterranea</taxon>
    </lineage>
</organism>
<evidence type="ECO:0000313" key="2">
    <source>
        <dbReference type="Proteomes" id="UP000766986"/>
    </source>
</evidence>
<evidence type="ECO:0000313" key="1">
    <source>
        <dbReference type="EMBL" id="MBM6734447.1"/>
    </source>
</evidence>
<dbReference type="RefSeq" id="WP_205094874.1">
    <property type="nucleotide sequence ID" value="NZ_JACLYZ010000006.1"/>
</dbReference>
<protein>
    <recommendedName>
        <fullName evidence="3">Transposase</fullName>
    </recommendedName>
</protein>
<reference evidence="1 2" key="1">
    <citation type="journal article" date="2021" name="Sci. Rep.">
        <title>The distribution of antibiotic resistance genes in chicken gut microbiota commensals.</title>
        <authorList>
            <person name="Juricova H."/>
            <person name="Matiasovicova J."/>
            <person name="Kubasova T."/>
            <person name="Cejkova D."/>
            <person name="Rychlik I."/>
        </authorList>
    </citation>
    <scope>NUCLEOTIDE SEQUENCE [LARGE SCALE GENOMIC DNA]</scope>
    <source>
        <strain evidence="1 2">An772</strain>
    </source>
</reference>